<feature type="transmembrane region" description="Helical" evidence="5">
    <location>
        <begin position="160"/>
        <end position="181"/>
    </location>
</feature>
<evidence type="ECO:0000256" key="1">
    <source>
        <dbReference type="ARBA" id="ARBA00022617"/>
    </source>
</evidence>
<name>A0A068NK18_FIMGI</name>
<dbReference type="InterPro" id="IPR036909">
    <property type="entry name" value="Cyt_c-like_dom_sf"/>
</dbReference>
<feature type="transmembrane region" description="Helical" evidence="5">
    <location>
        <begin position="97"/>
        <end position="116"/>
    </location>
</feature>
<protein>
    <submittedName>
        <fullName evidence="8">Quinol-cytochrome c reductase, fused cytochrome b/c subunit</fullName>
    </submittedName>
</protein>
<dbReference type="SUPFAM" id="SSF81342">
    <property type="entry name" value="Transmembrane di-heme cytochromes"/>
    <property type="match status" value="1"/>
</dbReference>
<gene>
    <name evidence="8" type="ORF">OP10G_0488</name>
</gene>
<evidence type="ECO:0000259" key="7">
    <source>
        <dbReference type="PROSITE" id="PS51007"/>
    </source>
</evidence>
<proteinExistence type="predicted"/>
<dbReference type="InterPro" id="IPR005797">
    <property type="entry name" value="Cyt_b/b6_N"/>
</dbReference>
<keyword evidence="1 4" id="KW-0349">Heme</keyword>
<dbReference type="STRING" id="661478.OP10G_0488"/>
<dbReference type="SUPFAM" id="SSF46626">
    <property type="entry name" value="Cytochrome c"/>
    <property type="match status" value="1"/>
</dbReference>
<evidence type="ECO:0000256" key="3">
    <source>
        <dbReference type="ARBA" id="ARBA00023004"/>
    </source>
</evidence>
<feature type="transmembrane region" description="Helical" evidence="5">
    <location>
        <begin position="63"/>
        <end position="85"/>
    </location>
</feature>
<keyword evidence="2 4" id="KW-0479">Metal-binding</keyword>
<dbReference type="GO" id="GO:0022904">
    <property type="term" value="P:respiratory electron transport chain"/>
    <property type="evidence" value="ECO:0007669"/>
    <property type="project" value="InterPro"/>
</dbReference>
<dbReference type="Gene3D" id="1.20.810.10">
    <property type="entry name" value="Cytochrome Bc1 Complex, Chain C"/>
    <property type="match status" value="1"/>
</dbReference>
<keyword evidence="3 4" id="KW-0408">Iron</keyword>
<dbReference type="GO" id="GO:0016020">
    <property type="term" value="C:membrane"/>
    <property type="evidence" value="ECO:0007669"/>
    <property type="project" value="InterPro"/>
</dbReference>
<dbReference type="Proteomes" id="UP000027982">
    <property type="component" value="Chromosome"/>
</dbReference>
<dbReference type="PANTHER" id="PTHR19271:SF16">
    <property type="entry name" value="CYTOCHROME B"/>
    <property type="match status" value="1"/>
</dbReference>
<dbReference type="GO" id="GO:0046872">
    <property type="term" value="F:metal ion binding"/>
    <property type="evidence" value="ECO:0007669"/>
    <property type="project" value="UniProtKB-KW"/>
</dbReference>
<keyword evidence="5" id="KW-0812">Transmembrane</keyword>
<feature type="transmembrane region" description="Helical" evidence="5">
    <location>
        <begin position="193"/>
        <end position="213"/>
    </location>
</feature>
<evidence type="ECO:0000259" key="6">
    <source>
        <dbReference type="PROSITE" id="PS51002"/>
    </source>
</evidence>
<dbReference type="Pfam" id="PF13442">
    <property type="entry name" value="Cytochrome_CBB3"/>
    <property type="match status" value="1"/>
</dbReference>
<dbReference type="KEGG" id="fgi:OP10G_0488"/>
<keyword evidence="9" id="KW-1185">Reference proteome</keyword>
<dbReference type="PROSITE" id="PS51007">
    <property type="entry name" value="CYTC"/>
    <property type="match status" value="1"/>
</dbReference>
<dbReference type="GO" id="GO:0016491">
    <property type="term" value="F:oxidoreductase activity"/>
    <property type="evidence" value="ECO:0007669"/>
    <property type="project" value="InterPro"/>
</dbReference>
<evidence type="ECO:0000313" key="8">
    <source>
        <dbReference type="EMBL" id="AIE83856.1"/>
    </source>
</evidence>
<dbReference type="eggNOG" id="COG1290">
    <property type="taxonomic scope" value="Bacteria"/>
</dbReference>
<dbReference type="GO" id="GO:0020037">
    <property type="term" value="F:heme binding"/>
    <property type="evidence" value="ECO:0007669"/>
    <property type="project" value="InterPro"/>
</dbReference>
<evidence type="ECO:0000256" key="5">
    <source>
        <dbReference type="SAM" id="Phobius"/>
    </source>
</evidence>
<feature type="domain" description="Cytochrome b/b6 N-terminal region profile" evidence="6">
    <location>
        <begin position="1"/>
        <end position="205"/>
    </location>
</feature>
<dbReference type="InterPro" id="IPR016174">
    <property type="entry name" value="Di-haem_cyt_TM"/>
</dbReference>
<feature type="domain" description="Cytochrome c" evidence="7">
    <location>
        <begin position="329"/>
        <end position="411"/>
    </location>
</feature>
<feature type="transmembrane region" description="Helical" evidence="5">
    <location>
        <begin position="284"/>
        <end position="304"/>
    </location>
</feature>
<dbReference type="GO" id="GO:0009055">
    <property type="term" value="F:electron transfer activity"/>
    <property type="evidence" value="ECO:0007669"/>
    <property type="project" value="InterPro"/>
</dbReference>
<feature type="transmembrane region" description="Helical" evidence="5">
    <location>
        <begin position="250"/>
        <end position="272"/>
    </location>
</feature>
<dbReference type="InterPro" id="IPR027387">
    <property type="entry name" value="Cytb/b6-like_sf"/>
</dbReference>
<dbReference type="Gene3D" id="1.10.760.10">
    <property type="entry name" value="Cytochrome c-like domain"/>
    <property type="match status" value="1"/>
</dbReference>
<dbReference type="InterPro" id="IPR009056">
    <property type="entry name" value="Cyt_c-like_dom"/>
</dbReference>
<dbReference type="PANTHER" id="PTHR19271">
    <property type="entry name" value="CYTOCHROME B"/>
    <property type="match status" value="1"/>
</dbReference>
<dbReference type="EMBL" id="CP007139">
    <property type="protein sequence ID" value="AIE83856.1"/>
    <property type="molecule type" value="Genomic_DNA"/>
</dbReference>
<dbReference type="PROSITE" id="PS51002">
    <property type="entry name" value="CYTB_NTER"/>
    <property type="match status" value="1"/>
</dbReference>
<reference evidence="8 9" key="1">
    <citation type="journal article" date="2014" name="PLoS ONE">
        <title>The first complete genome sequence of the class fimbriimonadia in the phylum armatimonadetes.</title>
        <authorList>
            <person name="Hu Z.Y."/>
            <person name="Wang Y.Z."/>
            <person name="Im W.T."/>
            <person name="Wang S.Y."/>
            <person name="Zhao G.P."/>
            <person name="Zheng H.J."/>
            <person name="Quan Z.X."/>
        </authorList>
    </citation>
    <scope>NUCLEOTIDE SEQUENCE [LARGE SCALE GENOMIC DNA]</scope>
    <source>
        <strain evidence="8">Gsoil 348</strain>
    </source>
</reference>
<evidence type="ECO:0000256" key="4">
    <source>
        <dbReference type="PROSITE-ProRule" id="PRU00433"/>
    </source>
</evidence>
<feature type="transmembrane region" description="Helical" evidence="5">
    <location>
        <begin position="12"/>
        <end position="37"/>
    </location>
</feature>
<evidence type="ECO:0000313" key="9">
    <source>
        <dbReference type="Proteomes" id="UP000027982"/>
    </source>
</evidence>
<dbReference type="AlphaFoldDB" id="A0A068NK18"/>
<keyword evidence="5" id="KW-1133">Transmembrane helix</keyword>
<sequence length="412" mass="43481">MEGTTARTDRLLWSSGAGLALHLVLQLFAGLVLSFAYHGQPALAHSDVAAMHSGGGLRFLQGFHYWGSALLILQAALHVAASTWLGDFRPPNGRRYIGSLLILLAALGFQLTGNLLPYDRHGVQTAAIEAGIAARAPVVGPSMAKAMLGGNGFNEGTLGIWYSLHHLAVPVLALIAPAIWFAGRPRESSPARILLILPAALAASLAFAVPSPFGSIATPADFDAFADKVSWYVWPLHGAMRLFERASSSAGWIGAILLPGLLVGFLFLLPFIGKRISLAWVRGILAGAGLLLIVGALGFAGSFAPLTGTRDPVANASGSGQPATNIDKAMAERGRAAFNKVGCADCHGKDGASGSGGPTLTKSWQRHNDSDYYVRYIHNPQSVKPDSTMPAFPKLTDVELHELAEYLRSPKP</sequence>
<accession>A0A068NK18</accession>
<dbReference type="OrthoDB" id="9804503at2"/>
<evidence type="ECO:0000256" key="2">
    <source>
        <dbReference type="ARBA" id="ARBA00022723"/>
    </source>
</evidence>
<dbReference type="eggNOG" id="COG2010">
    <property type="taxonomic scope" value="Bacteria"/>
</dbReference>
<dbReference type="HOGENOM" id="CLU_666908_0_0_0"/>
<keyword evidence="5" id="KW-0472">Membrane</keyword>
<organism evidence="8 9">
    <name type="scientific">Fimbriimonas ginsengisoli Gsoil 348</name>
    <dbReference type="NCBI Taxonomy" id="661478"/>
    <lineage>
        <taxon>Bacteria</taxon>
        <taxon>Bacillati</taxon>
        <taxon>Armatimonadota</taxon>
        <taxon>Fimbriimonadia</taxon>
        <taxon>Fimbriimonadales</taxon>
        <taxon>Fimbriimonadaceae</taxon>
        <taxon>Fimbriimonas</taxon>
    </lineage>
</organism>
<dbReference type="Pfam" id="PF00033">
    <property type="entry name" value="Cytochrome_B"/>
    <property type="match status" value="1"/>
</dbReference>